<dbReference type="GO" id="GO:0045087">
    <property type="term" value="P:innate immune response"/>
    <property type="evidence" value="ECO:0007669"/>
    <property type="project" value="UniProtKB-KW"/>
</dbReference>
<keyword evidence="3" id="KW-0399">Innate immunity</keyword>
<dbReference type="PRINTS" id="PR00722">
    <property type="entry name" value="CHYMOTRYPSIN"/>
</dbReference>
<evidence type="ECO:0000256" key="6">
    <source>
        <dbReference type="ARBA" id="ARBA00023157"/>
    </source>
</evidence>
<dbReference type="PROSITE" id="PS50240">
    <property type="entry name" value="TRYPSIN_DOM"/>
    <property type="match status" value="1"/>
</dbReference>
<evidence type="ECO:0000256" key="8">
    <source>
        <dbReference type="ARBA" id="ARBA00024195"/>
    </source>
</evidence>
<dbReference type="InterPro" id="IPR018114">
    <property type="entry name" value="TRYPSIN_HIS"/>
</dbReference>
<keyword evidence="4 9" id="KW-0732">Signal</keyword>
<dbReference type="GO" id="GO:0004252">
    <property type="term" value="F:serine-type endopeptidase activity"/>
    <property type="evidence" value="ECO:0007669"/>
    <property type="project" value="InterPro"/>
</dbReference>
<accession>A0A182SQ70</accession>
<protein>
    <recommendedName>
        <fullName evidence="10">Peptidase S1 domain-containing protein</fullName>
    </recommendedName>
</protein>
<evidence type="ECO:0000313" key="11">
    <source>
        <dbReference type="EnsemblMetazoa" id="AMAM011218-PA"/>
    </source>
</evidence>
<evidence type="ECO:0000313" key="12">
    <source>
        <dbReference type="Proteomes" id="UP000075901"/>
    </source>
</evidence>
<dbReference type="EnsemblMetazoa" id="AMAM011218-RA">
    <property type="protein sequence ID" value="AMAM011218-PA"/>
    <property type="gene ID" value="AMAM011218"/>
</dbReference>
<evidence type="ECO:0000259" key="10">
    <source>
        <dbReference type="PROSITE" id="PS50240"/>
    </source>
</evidence>
<comment type="similarity">
    <text evidence="8">Belongs to the peptidase S1 family. CLIP subfamily.</text>
</comment>
<proteinExistence type="inferred from homology"/>
<sequence>MRAQCAILKQWWPVLLLATLSLASCAVKAEGFEDDTCELHTGEQGICRLPSNCAWLRPALRAHEITFKQLVNCGFDREEPIICCRTVVAPPIKAERVGVRAAVKACSMYDGKRSQLSYHIIGGSEADSGDIPFIGALGYKTDTDAFEWACGSSLITPLFLVTAAHCTGTNRGDPVVVRMGTLNLMALVDPAEVQDRPIKKMIVHPMYKTSQKYNDIALLEVESPFQF</sequence>
<keyword evidence="6" id="KW-1015">Disulfide bond</keyword>
<evidence type="ECO:0000256" key="7">
    <source>
        <dbReference type="ARBA" id="ARBA00023180"/>
    </source>
</evidence>
<keyword evidence="2" id="KW-0964">Secreted</keyword>
<dbReference type="PANTHER" id="PTHR24260">
    <property type="match status" value="1"/>
</dbReference>
<dbReference type="InterPro" id="IPR009003">
    <property type="entry name" value="Peptidase_S1_PA"/>
</dbReference>
<name>A0A182SQ70_9DIPT</name>
<dbReference type="Pfam" id="PF00089">
    <property type="entry name" value="Trypsin"/>
    <property type="match status" value="1"/>
</dbReference>
<evidence type="ECO:0000256" key="9">
    <source>
        <dbReference type="SAM" id="SignalP"/>
    </source>
</evidence>
<evidence type="ECO:0000256" key="5">
    <source>
        <dbReference type="ARBA" id="ARBA00022859"/>
    </source>
</evidence>
<dbReference type="InterPro" id="IPR001254">
    <property type="entry name" value="Trypsin_dom"/>
</dbReference>
<dbReference type="SUPFAM" id="SSF50494">
    <property type="entry name" value="Trypsin-like serine proteases"/>
    <property type="match status" value="1"/>
</dbReference>
<keyword evidence="7" id="KW-0325">Glycoprotein</keyword>
<keyword evidence="5" id="KW-0391">Immunity</keyword>
<organism evidence="11 12">
    <name type="scientific">Anopheles maculatus</name>
    <dbReference type="NCBI Taxonomy" id="74869"/>
    <lineage>
        <taxon>Eukaryota</taxon>
        <taxon>Metazoa</taxon>
        <taxon>Ecdysozoa</taxon>
        <taxon>Arthropoda</taxon>
        <taxon>Hexapoda</taxon>
        <taxon>Insecta</taxon>
        <taxon>Pterygota</taxon>
        <taxon>Neoptera</taxon>
        <taxon>Endopterygota</taxon>
        <taxon>Diptera</taxon>
        <taxon>Nematocera</taxon>
        <taxon>Culicoidea</taxon>
        <taxon>Culicidae</taxon>
        <taxon>Anophelinae</taxon>
        <taxon>Anopheles</taxon>
        <taxon>Anopheles maculatus group</taxon>
    </lineage>
</organism>
<dbReference type="GO" id="GO:0005576">
    <property type="term" value="C:extracellular region"/>
    <property type="evidence" value="ECO:0007669"/>
    <property type="project" value="UniProtKB-SubCell"/>
</dbReference>
<dbReference type="InterPro" id="IPR038565">
    <property type="entry name" value="CLIP_sf"/>
</dbReference>
<dbReference type="Gene3D" id="2.40.10.10">
    <property type="entry name" value="Trypsin-like serine proteases"/>
    <property type="match status" value="1"/>
</dbReference>
<dbReference type="FunFam" id="2.40.10.10:FF:000028">
    <property type="entry name" value="Serine protease easter"/>
    <property type="match status" value="1"/>
</dbReference>
<dbReference type="PANTHER" id="PTHR24260:SF147">
    <property type="entry name" value="EG:BACR7A4.3 PROTEIN-RELATED"/>
    <property type="match status" value="1"/>
</dbReference>
<evidence type="ECO:0000256" key="2">
    <source>
        <dbReference type="ARBA" id="ARBA00022525"/>
    </source>
</evidence>
<reference evidence="11" key="2">
    <citation type="submission" date="2020-05" db="UniProtKB">
        <authorList>
            <consortium name="EnsemblMetazoa"/>
        </authorList>
    </citation>
    <scope>IDENTIFICATION</scope>
    <source>
        <strain evidence="11">maculatus3</strain>
    </source>
</reference>
<evidence type="ECO:0000256" key="3">
    <source>
        <dbReference type="ARBA" id="ARBA00022588"/>
    </source>
</evidence>
<feature type="signal peptide" evidence="9">
    <location>
        <begin position="1"/>
        <end position="29"/>
    </location>
</feature>
<dbReference type="PROSITE" id="PS51257">
    <property type="entry name" value="PROKAR_LIPOPROTEIN"/>
    <property type="match status" value="1"/>
</dbReference>
<dbReference type="GO" id="GO:0006508">
    <property type="term" value="P:proteolysis"/>
    <property type="evidence" value="ECO:0007669"/>
    <property type="project" value="InterPro"/>
</dbReference>
<dbReference type="InterPro" id="IPR043504">
    <property type="entry name" value="Peptidase_S1_PA_chymotrypsin"/>
</dbReference>
<dbReference type="PROSITE" id="PS00134">
    <property type="entry name" value="TRYPSIN_HIS"/>
    <property type="match status" value="1"/>
</dbReference>
<comment type="subcellular location">
    <subcellularLocation>
        <location evidence="1">Secreted</location>
    </subcellularLocation>
</comment>
<dbReference type="Gene3D" id="3.30.1640.30">
    <property type="match status" value="1"/>
</dbReference>
<feature type="domain" description="Peptidase S1" evidence="10">
    <location>
        <begin position="120"/>
        <end position="227"/>
    </location>
</feature>
<dbReference type="AlphaFoldDB" id="A0A182SQ70"/>
<dbReference type="InterPro" id="IPR001314">
    <property type="entry name" value="Peptidase_S1A"/>
</dbReference>
<reference evidence="12" key="1">
    <citation type="submission" date="2013-09" db="EMBL/GenBank/DDBJ databases">
        <title>The Genome Sequence of Anopheles maculatus species B.</title>
        <authorList>
            <consortium name="The Broad Institute Genomics Platform"/>
            <person name="Neafsey D.E."/>
            <person name="Besansky N."/>
            <person name="Howell P."/>
            <person name="Walton C."/>
            <person name="Young S.K."/>
            <person name="Zeng Q."/>
            <person name="Gargeya S."/>
            <person name="Fitzgerald M."/>
            <person name="Haas B."/>
            <person name="Abouelleil A."/>
            <person name="Allen A.W."/>
            <person name="Alvarado L."/>
            <person name="Arachchi H.M."/>
            <person name="Berlin A.M."/>
            <person name="Chapman S.B."/>
            <person name="Gainer-Dewar J."/>
            <person name="Goldberg J."/>
            <person name="Griggs A."/>
            <person name="Gujja S."/>
            <person name="Hansen M."/>
            <person name="Howarth C."/>
            <person name="Imamovic A."/>
            <person name="Ireland A."/>
            <person name="Larimer J."/>
            <person name="McCowan C."/>
            <person name="Murphy C."/>
            <person name="Pearson M."/>
            <person name="Poon T.W."/>
            <person name="Priest M."/>
            <person name="Roberts A."/>
            <person name="Saif S."/>
            <person name="Shea T."/>
            <person name="Sisk P."/>
            <person name="Sykes S."/>
            <person name="Wortman J."/>
            <person name="Nusbaum C."/>
            <person name="Birren B."/>
        </authorList>
    </citation>
    <scope>NUCLEOTIDE SEQUENCE [LARGE SCALE GENOMIC DNA]</scope>
    <source>
        <strain evidence="12">maculatus3</strain>
    </source>
</reference>
<keyword evidence="12" id="KW-1185">Reference proteome</keyword>
<feature type="chain" id="PRO_5032694497" description="Peptidase S1 domain-containing protein" evidence="9">
    <location>
        <begin position="30"/>
        <end position="227"/>
    </location>
</feature>
<dbReference type="VEuPathDB" id="VectorBase:AMAM011218"/>
<evidence type="ECO:0000256" key="4">
    <source>
        <dbReference type="ARBA" id="ARBA00022729"/>
    </source>
</evidence>
<dbReference type="InterPro" id="IPR051333">
    <property type="entry name" value="CLIP_Serine_Protease"/>
</dbReference>
<dbReference type="Proteomes" id="UP000075901">
    <property type="component" value="Unassembled WGS sequence"/>
</dbReference>
<evidence type="ECO:0000256" key="1">
    <source>
        <dbReference type="ARBA" id="ARBA00004613"/>
    </source>
</evidence>